<dbReference type="Proteomes" id="UP000299102">
    <property type="component" value="Unassembled WGS sequence"/>
</dbReference>
<dbReference type="Pfam" id="PF17906">
    <property type="entry name" value="HTH_48"/>
    <property type="match status" value="1"/>
</dbReference>
<name>A0A4C1UY07_EUMVA</name>
<evidence type="ECO:0000259" key="1">
    <source>
        <dbReference type="Pfam" id="PF17906"/>
    </source>
</evidence>
<dbReference type="AlphaFoldDB" id="A0A4C1UY07"/>
<feature type="domain" description="Mos1 transposase HTH" evidence="1">
    <location>
        <begin position="13"/>
        <end position="48"/>
    </location>
</feature>
<dbReference type="InterPro" id="IPR041426">
    <property type="entry name" value="Mos1_HTH"/>
</dbReference>
<sequence length="162" mass="17653">MKFVYREDIIGRRKFDATVVVRKICEIEGEDAINARTTRSRFRRFNSGAFVAVGTKIPRQNSDVLLQAVIAYPKRFHLAAADKAVGGVGALWISQSFITRSRHRINEACAASRGEEGLRHFTPASILQIEQLPPLGSSGAGRGSLATVVTNAVTVSLSKLDV</sequence>
<reference evidence="2 3" key="1">
    <citation type="journal article" date="2019" name="Commun. Biol.">
        <title>The bagworm genome reveals a unique fibroin gene that provides high tensile strength.</title>
        <authorList>
            <person name="Kono N."/>
            <person name="Nakamura H."/>
            <person name="Ohtoshi R."/>
            <person name="Tomita M."/>
            <person name="Numata K."/>
            <person name="Arakawa K."/>
        </authorList>
    </citation>
    <scope>NUCLEOTIDE SEQUENCE [LARGE SCALE GENOMIC DNA]</scope>
</reference>
<organism evidence="2 3">
    <name type="scientific">Eumeta variegata</name>
    <name type="common">Bagworm moth</name>
    <name type="synonym">Eumeta japonica</name>
    <dbReference type="NCBI Taxonomy" id="151549"/>
    <lineage>
        <taxon>Eukaryota</taxon>
        <taxon>Metazoa</taxon>
        <taxon>Ecdysozoa</taxon>
        <taxon>Arthropoda</taxon>
        <taxon>Hexapoda</taxon>
        <taxon>Insecta</taxon>
        <taxon>Pterygota</taxon>
        <taxon>Neoptera</taxon>
        <taxon>Endopterygota</taxon>
        <taxon>Lepidoptera</taxon>
        <taxon>Glossata</taxon>
        <taxon>Ditrysia</taxon>
        <taxon>Tineoidea</taxon>
        <taxon>Psychidae</taxon>
        <taxon>Oiketicinae</taxon>
        <taxon>Eumeta</taxon>
    </lineage>
</organism>
<proteinExistence type="predicted"/>
<keyword evidence="3" id="KW-1185">Reference proteome</keyword>
<comment type="caution">
    <text evidence="2">The sequence shown here is derived from an EMBL/GenBank/DDBJ whole genome shotgun (WGS) entry which is preliminary data.</text>
</comment>
<accession>A0A4C1UY07</accession>
<gene>
    <name evidence="2" type="ORF">EVAR_21597_1</name>
</gene>
<protein>
    <recommendedName>
        <fullName evidence="1">Mos1 transposase HTH domain-containing protein</fullName>
    </recommendedName>
</protein>
<evidence type="ECO:0000313" key="3">
    <source>
        <dbReference type="Proteomes" id="UP000299102"/>
    </source>
</evidence>
<dbReference type="EMBL" id="BGZK01000242">
    <property type="protein sequence ID" value="GBP31159.1"/>
    <property type="molecule type" value="Genomic_DNA"/>
</dbReference>
<evidence type="ECO:0000313" key="2">
    <source>
        <dbReference type="EMBL" id="GBP31159.1"/>
    </source>
</evidence>